<organism evidence="5 6">
    <name type="scientific">Secundilactobacillus collinoides DSM 20515 = JCM 1123</name>
    <dbReference type="NCBI Taxonomy" id="1423733"/>
    <lineage>
        <taxon>Bacteria</taxon>
        <taxon>Bacillati</taxon>
        <taxon>Bacillota</taxon>
        <taxon>Bacilli</taxon>
        <taxon>Lactobacillales</taxon>
        <taxon>Lactobacillaceae</taxon>
        <taxon>Secundilactobacillus</taxon>
    </lineage>
</organism>
<dbReference type="PROSITE" id="PS01124">
    <property type="entry name" value="HTH_ARAC_FAMILY_2"/>
    <property type="match status" value="1"/>
</dbReference>
<reference evidence="5 6" key="1">
    <citation type="journal article" date="2015" name="Genome Announc.">
        <title>Expanding the biotechnology potential of lactobacilli through comparative genomics of 213 strains and associated genera.</title>
        <authorList>
            <person name="Sun Z."/>
            <person name="Harris H.M."/>
            <person name="McCann A."/>
            <person name="Guo C."/>
            <person name="Argimon S."/>
            <person name="Zhang W."/>
            <person name="Yang X."/>
            <person name="Jeffery I.B."/>
            <person name="Cooney J.C."/>
            <person name="Kagawa T.F."/>
            <person name="Liu W."/>
            <person name="Song Y."/>
            <person name="Salvetti E."/>
            <person name="Wrobel A."/>
            <person name="Rasinkangas P."/>
            <person name="Parkhill J."/>
            <person name="Rea M.C."/>
            <person name="O'Sullivan O."/>
            <person name="Ritari J."/>
            <person name="Douillard F.P."/>
            <person name="Paul Ross R."/>
            <person name="Yang R."/>
            <person name="Briner A.E."/>
            <person name="Felis G.E."/>
            <person name="de Vos W.M."/>
            <person name="Barrangou R."/>
            <person name="Klaenhammer T.R."/>
            <person name="Caufield P.W."/>
            <person name="Cui Y."/>
            <person name="Zhang H."/>
            <person name="O'Toole P.W."/>
        </authorList>
    </citation>
    <scope>NUCLEOTIDE SEQUENCE [LARGE SCALE GENOMIC DNA]</scope>
    <source>
        <strain evidence="5 6">DSM 20515</strain>
    </source>
</reference>
<evidence type="ECO:0000256" key="2">
    <source>
        <dbReference type="ARBA" id="ARBA00023125"/>
    </source>
</evidence>
<evidence type="ECO:0000313" key="6">
    <source>
        <dbReference type="Proteomes" id="UP000051845"/>
    </source>
</evidence>
<name>A0A0R2B2P6_SECCO</name>
<gene>
    <name evidence="5" type="ORF">FC82_GL001533</name>
</gene>
<dbReference type="SMART" id="SM00342">
    <property type="entry name" value="HTH_ARAC"/>
    <property type="match status" value="1"/>
</dbReference>
<dbReference type="InterPro" id="IPR018060">
    <property type="entry name" value="HTH_AraC"/>
</dbReference>
<dbReference type="PATRIC" id="fig|1423733.4.peg.1609"/>
<dbReference type="InterPro" id="IPR011051">
    <property type="entry name" value="RmlC_Cupin_sf"/>
</dbReference>
<dbReference type="Gene3D" id="1.10.10.60">
    <property type="entry name" value="Homeodomain-like"/>
    <property type="match status" value="2"/>
</dbReference>
<dbReference type="SUPFAM" id="SSF51182">
    <property type="entry name" value="RmlC-like cupins"/>
    <property type="match status" value="1"/>
</dbReference>
<dbReference type="InterPro" id="IPR020449">
    <property type="entry name" value="Tscrpt_reg_AraC-type_HTH"/>
</dbReference>
<dbReference type="PANTHER" id="PTHR43280:SF2">
    <property type="entry name" value="HTH-TYPE TRANSCRIPTIONAL REGULATOR EXSA"/>
    <property type="match status" value="1"/>
</dbReference>
<dbReference type="PRINTS" id="PR00032">
    <property type="entry name" value="HTHARAC"/>
</dbReference>
<comment type="caution">
    <text evidence="5">The sequence shown here is derived from an EMBL/GenBank/DDBJ whole genome shotgun (WGS) entry which is preliminary data.</text>
</comment>
<keyword evidence="2" id="KW-0238">DNA-binding</keyword>
<dbReference type="EMBL" id="AYYR01000129">
    <property type="protein sequence ID" value="KRM73338.1"/>
    <property type="molecule type" value="Genomic_DNA"/>
</dbReference>
<accession>A0A0R2B2P6</accession>
<evidence type="ECO:0000313" key="5">
    <source>
        <dbReference type="EMBL" id="KRM73338.1"/>
    </source>
</evidence>
<keyword evidence="3" id="KW-0804">Transcription</keyword>
<dbReference type="Pfam" id="PF02311">
    <property type="entry name" value="AraC_binding"/>
    <property type="match status" value="1"/>
</dbReference>
<proteinExistence type="predicted"/>
<dbReference type="RefSeq" id="WP_056997515.1">
    <property type="nucleotide sequence ID" value="NZ_AYYR01000129.1"/>
</dbReference>
<dbReference type="CDD" id="cd02208">
    <property type="entry name" value="cupin_RmlC-like"/>
    <property type="match status" value="1"/>
</dbReference>
<feature type="domain" description="HTH araC/xylS-type" evidence="4">
    <location>
        <begin position="192"/>
        <end position="291"/>
    </location>
</feature>
<dbReference type="Pfam" id="PF12833">
    <property type="entry name" value="HTH_18"/>
    <property type="match status" value="1"/>
</dbReference>
<dbReference type="SUPFAM" id="SSF46689">
    <property type="entry name" value="Homeodomain-like"/>
    <property type="match status" value="2"/>
</dbReference>
<protein>
    <recommendedName>
        <fullName evidence="4">HTH araC/xylS-type domain-containing protein</fullName>
    </recommendedName>
</protein>
<evidence type="ECO:0000256" key="1">
    <source>
        <dbReference type="ARBA" id="ARBA00023015"/>
    </source>
</evidence>
<dbReference type="STRING" id="33960.TY91_04575"/>
<dbReference type="InterPro" id="IPR009057">
    <property type="entry name" value="Homeodomain-like_sf"/>
</dbReference>
<dbReference type="Proteomes" id="UP000051845">
    <property type="component" value="Unassembled WGS sequence"/>
</dbReference>
<dbReference type="Gene3D" id="2.60.120.10">
    <property type="entry name" value="Jelly Rolls"/>
    <property type="match status" value="1"/>
</dbReference>
<dbReference type="InterPro" id="IPR018062">
    <property type="entry name" value="HTH_AraC-typ_CS"/>
</dbReference>
<dbReference type="GO" id="GO:0003700">
    <property type="term" value="F:DNA-binding transcription factor activity"/>
    <property type="evidence" value="ECO:0007669"/>
    <property type="project" value="InterPro"/>
</dbReference>
<dbReference type="InterPro" id="IPR014710">
    <property type="entry name" value="RmlC-like_jellyroll"/>
</dbReference>
<dbReference type="PROSITE" id="PS00041">
    <property type="entry name" value="HTH_ARAC_FAMILY_1"/>
    <property type="match status" value="1"/>
</dbReference>
<keyword evidence="1" id="KW-0805">Transcription regulation</keyword>
<dbReference type="AlphaFoldDB" id="A0A0R2B2P6"/>
<evidence type="ECO:0000259" key="4">
    <source>
        <dbReference type="PROSITE" id="PS01124"/>
    </source>
</evidence>
<dbReference type="InterPro" id="IPR003313">
    <property type="entry name" value="AraC-bd"/>
</dbReference>
<dbReference type="PANTHER" id="PTHR43280">
    <property type="entry name" value="ARAC-FAMILY TRANSCRIPTIONAL REGULATOR"/>
    <property type="match status" value="1"/>
</dbReference>
<sequence>MPLQECGLNLNHEQLELKPHGDLLFPCAGYASDLTPVTTIPWHWHEDLELVQVTAGQLTLSLPDSTLDLTANDLVIINSNVLHTLTTPTAASLHSVVFSPLLITGTRESVFAKKYLNPLISDNVFSGIKLSDMEQSYTDWFTQAFSALATDPTGFEFIVRHTLSQIVLALDHTFKTQFHSHQSKRLADDRIHQMLTYVHKHYCDPLTVAMIAQAANVSERECLRTFQHEIKLSPIQYLLKYRVMRGAEVLLTQPETAVSQIAMNSGFDSPSHFTKVFRRYYKQTPSMFRHQQTTK</sequence>
<dbReference type="GO" id="GO:0043565">
    <property type="term" value="F:sequence-specific DNA binding"/>
    <property type="evidence" value="ECO:0007669"/>
    <property type="project" value="InterPro"/>
</dbReference>
<evidence type="ECO:0000256" key="3">
    <source>
        <dbReference type="ARBA" id="ARBA00023163"/>
    </source>
</evidence>